<dbReference type="OrthoDB" id="8297494at2759"/>
<accession>A0A226DWN3</accession>
<name>A0A226DWN3_FOLCA</name>
<feature type="transmembrane region" description="Helical" evidence="1">
    <location>
        <begin position="116"/>
        <end position="141"/>
    </location>
</feature>
<dbReference type="Proteomes" id="UP000198287">
    <property type="component" value="Unassembled WGS sequence"/>
</dbReference>
<evidence type="ECO:0000313" key="3">
    <source>
        <dbReference type="Proteomes" id="UP000198287"/>
    </source>
</evidence>
<keyword evidence="1" id="KW-1133">Transmembrane helix</keyword>
<proteinExistence type="predicted"/>
<evidence type="ECO:0000313" key="2">
    <source>
        <dbReference type="EMBL" id="OXA49224.1"/>
    </source>
</evidence>
<gene>
    <name evidence="2" type="ORF">Fcan01_16026</name>
</gene>
<keyword evidence="3" id="KW-1185">Reference proteome</keyword>
<sequence length="250" mass="28204">MSPRSKSSSAATVANPCQPPFLGSMTSLCKAGVWGPIVPMGKLLRVLIPLIDLWCFFLLNAGGAFFMAMFFGICVTSILEYLDVVSKHLTRSPSPRLRLMPCIRLYRKIWIVERMLNAIFSAALLPIMLLNWTSVQIFAGFVTISRHSVVQMPQYLMFPIVWWNCIALNLSVTTLSSYIYGNSGRIMGQLGKLRCQLRFRFGRKLAHRELRSCTPLKIKFGNNFIDGMTPIVNQDLAWNQTMSLMLLGKS</sequence>
<feature type="transmembrane region" description="Helical" evidence="1">
    <location>
        <begin position="161"/>
        <end position="180"/>
    </location>
</feature>
<comment type="caution">
    <text evidence="2">The sequence shown here is derived from an EMBL/GenBank/DDBJ whole genome shotgun (WGS) entry which is preliminary data.</text>
</comment>
<dbReference type="AlphaFoldDB" id="A0A226DWN3"/>
<dbReference type="EMBL" id="LNIX01000010">
    <property type="protein sequence ID" value="OXA49224.1"/>
    <property type="molecule type" value="Genomic_DNA"/>
</dbReference>
<keyword evidence="1" id="KW-0812">Transmembrane</keyword>
<keyword evidence="1" id="KW-0472">Membrane</keyword>
<evidence type="ECO:0000256" key="1">
    <source>
        <dbReference type="SAM" id="Phobius"/>
    </source>
</evidence>
<organism evidence="2 3">
    <name type="scientific">Folsomia candida</name>
    <name type="common">Springtail</name>
    <dbReference type="NCBI Taxonomy" id="158441"/>
    <lineage>
        <taxon>Eukaryota</taxon>
        <taxon>Metazoa</taxon>
        <taxon>Ecdysozoa</taxon>
        <taxon>Arthropoda</taxon>
        <taxon>Hexapoda</taxon>
        <taxon>Collembola</taxon>
        <taxon>Entomobryomorpha</taxon>
        <taxon>Isotomoidea</taxon>
        <taxon>Isotomidae</taxon>
        <taxon>Proisotominae</taxon>
        <taxon>Folsomia</taxon>
    </lineage>
</organism>
<protein>
    <submittedName>
        <fullName evidence="2">Uncharacterized protein</fullName>
    </submittedName>
</protein>
<reference evidence="2 3" key="1">
    <citation type="submission" date="2015-12" db="EMBL/GenBank/DDBJ databases">
        <title>The genome of Folsomia candida.</title>
        <authorList>
            <person name="Faddeeva A."/>
            <person name="Derks M.F."/>
            <person name="Anvar Y."/>
            <person name="Smit S."/>
            <person name="Van Straalen N."/>
            <person name="Roelofs D."/>
        </authorList>
    </citation>
    <scope>NUCLEOTIDE SEQUENCE [LARGE SCALE GENOMIC DNA]</scope>
    <source>
        <strain evidence="2 3">VU population</strain>
        <tissue evidence="2">Whole body</tissue>
    </source>
</reference>